<sequence length="154" mass="17936">MKTRTDTLCIIHEHPKILLGMKKRGFGKGKWNGFGGKVEMEGVEDAAKRELMEECGLEAKDLEKVGILDFEFQGNPEIIQVHIFKIGDYSGEPEESEEMRPKWFHIDEIPFMEMWPDDMYWMPMFLKGKKFKGKFLFGEGNAILEKELEEVTEI</sequence>
<gene>
    <name evidence="23" type="ORF">A2933_02565</name>
</gene>
<evidence type="ECO:0000256" key="9">
    <source>
        <dbReference type="ARBA" id="ARBA00024486"/>
    </source>
</evidence>
<evidence type="ECO:0000256" key="20">
    <source>
        <dbReference type="ARBA" id="ARBA00049032"/>
    </source>
</evidence>
<evidence type="ECO:0000259" key="22">
    <source>
        <dbReference type="PROSITE" id="PS51462"/>
    </source>
</evidence>
<dbReference type="SUPFAM" id="SSF55811">
    <property type="entry name" value="Nudix"/>
    <property type="match status" value="1"/>
</dbReference>
<dbReference type="AlphaFoldDB" id="A0A1F6XEU7"/>
<protein>
    <recommendedName>
        <fullName evidence="12">Oxidized purine nucleoside triphosphate hydrolase</fullName>
        <ecNumber evidence="11">3.6.1.56</ecNumber>
    </recommendedName>
    <alternativeName>
        <fullName evidence="16">2-hydroxy-dATP diphosphatase</fullName>
    </alternativeName>
    <alternativeName>
        <fullName evidence="15">7,8-dihydro-8-oxoguanine triphosphatase</fullName>
    </alternativeName>
    <alternativeName>
        <fullName evidence="14">8-oxo-dGTPase</fullName>
    </alternativeName>
    <alternativeName>
        <fullName evidence="17">Methylated purine nucleoside triphosphate hydrolase</fullName>
    </alternativeName>
    <alternativeName>
        <fullName evidence="13">Nucleoside diphosphate-linked moiety X motif 1</fullName>
    </alternativeName>
</protein>
<dbReference type="GO" id="GO:0005737">
    <property type="term" value="C:cytoplasm"/>
    <property type="evidence" value="ECO:0007669"/>
    <property type="project" value="TreeGrafter"/>
</dbReference>
<comment type="catalytic activity">
    <reaction evidence="20">
        <text>N(6)-methyl-dATP + H2O = N(6)-methyl-dAMP + diphosphate + H(+)</text>
        <dbReference type="Rhea" id="RHEA:67604"/>
        <dbReference type="ChEBI" id="CHEBI:15377"/>
        <dbReference type="ChEBI" id="CHEBI:15378"/>
        <dbReference type="ChEBI" id="CHEBI:33019"/>
        <dbReference type="ChEBI" id="CHEBI:169976"/>
        <dbReference type="ChEBI" id="CHEBI:172872"/>
    </reaction>
    <physiologicalReaction direction="left-to-right" evidence="20">
        <dbReference type="Rhea" id="RHEA:67605"/>
    </physiologicalReaction>
</comment>
<evidence type="ECO:0000256" key="10">
    <source>
        <dbReference type="ARBA" id="ARBA00024596"/>
    </source>
</evidence>
<evidence type="ECO:0000313" key="23">
    <source>
        <dbReference type="EMBL" id="OGI92667.1"/>
    </source>
</evidence>
<comment type="cofactor">
    <cofactor evidence="1">
        <name>Mg(2+)</name>
        <dbReference type="ChEBI" id="CHEBI:18420"/>
    </cofactor>
</comment>
<organism evidence="23 24">
    <name type="scientific">Candidatus Nomurabacteria bacterium RIFCSPLOWO2_01_FULL_46_18</name>
    <dbReference type="NCBI Taxonomy" id="1801783"/>
    <lineage>
        <taxon>Bacteria</taxon>
        <taxon>Candidatus Nomuraibacteriota</taxon>
    </lineage>
</organism>
<keyword evidence="6" id="KW-0460">Magnesium</keyword>
<dbReference type="Proteomes" id="UP000179381">
    <property type="component" value="Unassembled WGS sequence"/>
</dbReference>
<dbReference type="PROSITE" id="PS51462">
    <property type="entry name" value="NUDIX"/>
    <property type="match status" value="1"/>
</dbReference>
<evidence type="ECO:0000256" key="17">
    <source>
        <dbReference type="ARBA" id="ARBA00032071"/>
    </source>
</evidence>
<evidence type="ECO:0000256" key="1">
    <source>
        <dbReference type="ARBA" id="ARBA00001946"/>
    </source>
</evidence>
<feature type="domain" description="Nudix hydrolase" evidence="22">
    <location>
        <begin position="1"/>
        <end position="130"/>
    </location>
</feature>
<evidence type="ECO:0000256" key="2">
    <source>
        <dbReference type="ARBA" id="ARBA00005582"/>
    </source>
</evidence>
<dbReference type="PANTHER" id="PTHR43758">
    <property type="entry name" value="7,8-DIHYDRO-8-OXOGUANINE TRIPHOSPHATASE"/>
    <property type="match status" value="1"/>
</dbReference>
<comment type="function">
    <text evidence="21">Oxidized purine nucleoside triphosphate hydrolase which is a prominent sanitizer of the oxidized nucleotide pool. Catalyzes the hydrolysis of 2-oxo-dATP (2-hydroxy-dATP) into 2-oxo-dAMP. Also has a significant hydrolase activity toward 2-oxo-ATP, 8-oxo-dGTP and 8-oxo-dATP. Through the hydrolysis of oxidized purine nucleoside triphosphates, prevents their incorporation into DNA and the subsequent transversions A:T to C:G and G:C to T:A. Also catalyzes the hydrolysis of methylated purine nucleoside triphosphate preventing their integration into DNA. Through this antimutagenic activity protects cells from oxidative stress.</text>
</comment>
<evidence type="ECO:0000256" key="12">
    <source>
        <dbReference type="ARBA" id="ARBA00026218"/>
    </source>
</evidence>
<evidence type="ECO:0000256" key="4">
    <source>
        <dbReference type="ARBA" id="ARBA00022723"/>
    </source>
</evidence>
<comment type="catalytic activity">
    <reaction evidence="7">
        <text>8-oxo-dATP + H2O = 8-oxo-dAMP + diphosphate + H(+)</text>
        <dbReference type="Rhea" id="RHEA:65396"/>
        <dbReference type="ChEBI" id="CHEBI:15377"/>
        <dbReference type="ChEBI" id="CHEBI:15378"/>
        <dbReference type="ChEBI" id="CHEBI:33019"/>
        <dbReference type="ChEBI" id="CHEBI:71361"/>
        <dbReference type="ChEBI" id="CHEBI:172871"/>
    </reaction>
    <physiologicalReaction direction="left-to-right" evidence="7">
        <dbReference type="Rhea" id="RHEA:65397"/>
    </physiologicalReaction>
</comment>
<evidence type="ECO:0000313" key="24">
    <source>
        <dbReference type="Proteomes" id="UP000179381"/>
    </source>
</evidence>
<evidence type="ECO:0000256" key="3">
    <source>
        <dbReference type="ARBA" id="ARBA00011245"/>
    </source>
</evidence>
<evidence type="ECO:0000256" key="7">
    <source>
        <dbReference type="ARBA" id="ARBA00024448"/>
    </source>
</evidence>
<dbReference type="Pfam" id="PF00293">
    <property type="entry name" value="NUDIX"/>
    <property type="match status" value="1"/>
</dbReference>
<keyword evidence="5" id="KW-0378">Hydrolase</keyword>
<dbReference type="InterPro" id="IPR015797">
    <property type="entry name" value="NUDIX_hydrolase-like_dom_sf"/>
</dbReference>
<evidence type="ECO:0000256" key="14">
    <source>
        <dbReference type="ARBA" id="ARBA00030634"/>
    </source>
</evidence>
<evidence type="ECO:0000256" key="18">
    <source>
        <dbReference type="ARBA" id="ARBA00048002"/>
    </source>
</evidence>
<dbReference type="InterPro" id="IPR003563">
    <property type="entry name" value="8ODP"/>
</dbReference>
<dbReference type="InterPro" id="IPR000086">
    <property type="entry name" value="NUDIX_hydrolase_dom"/>
</dbReference>
<dbReference type="PROSITE" id="PS00893">
    <property type="entry name" value="NUDIX_BOX"/>
    <property type="match status" value="1"/>
</dbReference>
<evidence type="ECO:0000256" key="6">
    <source>
        <dbReference type="ARBA" id="ARBA00022842"/>
    </source>
</evidence>
<evidence type="ECO:0000256" key="13">
    <source>
        <dbReference type="ARBA" id="ARBA00029673"/>
    </source>
</evidence>
<evidence type="ECO:0000256" key="5">
    <source>
        <dbReference type="ARBA" id="ARBA00022801"/>
    </source>
</evidence>
<name>A0A1F6XEU7_9BACT</name>
<dbReference type="InterPro" id="IPR020084">
    <property type="entry name" value="NUDIX_hydrolase_CS"/>
</dbReference>
<comment type="catalytic activity">
    <reaction evidence="8">
        <text>2-oxo-dATP + H2O = 2-oxo-dAMP + diphosphate + H(+)</text>
        <dbReference type="Rhea" id="RHEA:31583"/>
        <dbReference type="ChEBI" id="CHEBI:15377"/>
        <dbReference type="ChEBI" id="CHEBI:15378"/>
        <dbReference type="ChEBI" id="CHEBI:33019"/>
        <dbReference type="ChEBI" id="CHEBI:63212"/>
        <dbReference type="ChEBI" id="CHEBI:77897"/>
        <dbReference type="EC" id="3.6.1.56"/>
    </reaction>
    <physiologicalReaction direction="left-to-right" evidence="8">
        <dbReference type="Rhea" id="RHEA:31584"/>
    </physiologicalReaction>
</comment>
<comment type="catalytic activity">
    <reaction evidence="18">
        <text>N(6)-methyl-ATP + H2O = N(6)-methyl-AMP + diphosphate + H(+)</text>
        <dbReference type="Rhea" id="RHEA:67608"/>
        <dbReference type="ChEBI" id="CHEBI:15377"/>
        <dbReference type="ChEBI" id="CHEBI:15378"/>
        <dbReference type="ChEBI" id="CHEBI:33019"/>
        <dbReference type="ChEBI" id="CHEBI:144842"/>
        <dbReference type="ChEBI" id="CHEBI:172873"/>
    </reaction>
    <physiologicalReaction direction="left-to-right" evidence="18">
        <dbReference type="Rhea" id="RHEA:67609"/>
    </physiologicalReaction>
</comment>
<dbReference type="GO" id="GO:0046872">
    <property type="term" value="F:metal ion binding"/>
    <property type="evidence" value="ECO:0007669"/>
    <property type="project" value="UniProtKB-KW"/>
</dbReference>
<comment type="catalytic activity">
    <reaction evidence="19">
        <text>O(6)-methyl-dGTP + H2O = O(6)-methyl-dGMP + diphosphate + H(+)</text>
        <dbReference type="Rhea" id="RHEA:67600"/>
        <dbReference type="ChEBI" id="CHEBI:15377"/>
        <dbReference type="ChEBI" id="CHEBI:15378"/>
        <dbReference type="ChEBI" id="CHEBI:33019"/>
        <dbReference type="ChEBI" id="CHEBI:169974"/>
        <dbReference type="ChEBI" id="CHEBI:169975"/>
    </reaction>
    <physiologicalReaction direction="left-to-right" evidence="19">
        <dbReference type="Rhea" id="RHEA:67601"/>
    </physiologicalReaction>
</comment>
<accession>A0A1F6XEU7</accession>
<keyword evidence="4" id="KW-0479">Metal-binding</keyword>
<dbReference type="CDD" id="cd03427">
    <property type="entry name" value="NUDIX_MTH1_Nudt1"/>
    <property type="match status" value="1"/>
</dbReference>
<evidence type="ECO:0000256" key="16">
    <source>
        <dbReference type="ARBA" id="ARBA00031927"/>
    </source>
</evidence>
<dbReference type="PANTHER" id="PTHR43758:SF2">
    <property type="entry name" value="OXIDIZED PURINE NUCLEOSIDE TRIPHOSPHATE HYDROLASE"/>
    <property type="match status" value="1"/>
</dbReference>
<dbReference type="GO" id="GO:0008828">
    <property type="term" value="F:dATP diphosphatase activity"/>
    <property type="evidence" value="ECO:0007669"/>
    <property type="project" value="UniProtKB-EC"/>
</dbReference>
<reference evidence="23 24" key="1">
    <citation type="journal article" date="2016" name="Nat. Commun.">
        <title>Thousands of microbial genomes shed light on interconnected biogeochemical processes in an aquifer system.</title>
        <authorList>
            <person name="Anantharaman K."/>
            <person name="Brown C.T."/>
            <person name="Hug L.A."/>
            <person name="Sharon I."/>
            <person name="Castelle C.J."/>
            <person name="Probst A.J."/>
            <person name="Thomas B.C."/>
            <person name="Singh A."/>
            <person name="Wilkins M.J."/>
            <person name="Karaoz U."/>
            <person name="Brodie E.L."/>
            <person name="Williams K.H."/>
            <person name="Hubbard S.S."/>
            <person name="Banfield J.F."/>
        </authorList>
    </citation>
    <scope>NUCLEOTIDE SEQUENCE [LARGE SCALE GENOMIC DNA]</scope>
</reference>
<dbReference type="GO" id="GO:0042262">
    <property type="term" value="P:DNA protection"/>
    <property type="evidence" value="ECO:0007669"/>
    <property type="project" value="InterPro"/>
</dbReference>
<comment type="catalytic activity">
    <reaction evidence="10">
        <text>2-oxo-ATP + H2O = 2-oxo-AMP + diphosphate + H(+)</text>
        <dbReference type="Rhea" id="RHEA:67392"/>
        <dbReference type="ChEBI" id="CHEBI:15377"/>
        <dbReference type="ChEBI" id="CHEBI:15378"/>
        <dbReference type="ChEBI" id="CHEBI:33019"/>
        <dbReference type="ChEBI" id="CHEBI:71395"/>
        <dbReference type="ChEBI" id="CHEBI:172878"/>
    </reaction>
    <physiologicalReaction direction="left-to-right" evidence="10">
        <dbReference type="Rhea" id="RHEA:67393"/>
    </physiologicalReaction>
</comment>
<evidence type="ECO:0000256" key="15">
    <source>
        <dbReference type="ARBA" id="ARBA00030682"/>
    </source>
</evidence>
<comment type="similarity">
    <text evidence="2">Belongs to the Nudix hydrolase family.</text>
</comment>
<dbReference type="Gene3D" id="3.90.79.10">
    <property type="entry name" value="Nucleoside Triphosphate Pyrophosphohydrolase"/>
    <property type="match status" value="1"/>
</dbReference>
<comment type="subunit">
    <text evidence="3">Monomer.</text>
</comment>
<evidence type="ECO:0000256" key="8">
    <source>
        <dbReference type="ARBA" id="ARBA00024459"/>
    </source>
</evidence>
<dbReference type="EMBL" id="MFVH01000004">
    <property type="protein sequence ID" value="OGI92667.1"/>
    <property type="molecule type" value="Genomic_DNA"/>
</dbReference>
<dbReference type="GO" id="GO:0008413">
    <property type="term" value="F:8-oxo-7,8-dihydroguanosine triphosphate pyrophosphatase activity"/>
    <property type="evidence" value="ECO:0007669"/>
    <property type="project" value="InterPro"/>
</dbReference>
<evidence type="ECO:0000256" key="11">
    <source>
        <dbReference type="ARBA" id="ARBA00026103"/>
    </source>
</evidence>
<comment type="caution">
    <text evidence="23">The sequence shown here is derived from an EMBL/GenBank/DDBJ whole genome shotgun (WGS) entry which is preliminary data.</text>
</comment>
<evidence type="ECO:0000256" key="19">
    <source>
        <dbReference type="ARBA" id="ARBA00048894"/>
    </source>
</evidence>
<dbReference type="EC" id="3.6.1.56" evidence="11"/>
<evidence type="ECO:0000256" key="21">
    <source>
        <dbReference type="ARBA" id="ARBA00053094"/>
    </source>
</evidence>
<dbReference type="PRINTS" id="PR01403">
    <property type="entry name" value="8OXTPHPHTASE"/>
</dbReference>
<proteinExistence type="inferred from homology"/>
<comment type="catalytic activity">
    <reaction evidence="9">
        <text>8-oxo-dGTP + H2O = 8-oxo-dGMP + diphosphate + H(+)</text>
        <dbReference type="Rhea" id="RHEA:31575"/>
        <dbReference type="ChEBI" id="CHEBI:15377"/>
        <dbReference type="ChEBI" id="CHEBI:15378"/>
        <dbReference type="ChEBI" id="CHEBI:33019"/>
        <dbReference type="ChEBI" id="CHEBI:63224"/>
        <dbReference type="ChEBI" id="CHEBI:77896"/>
    </reaction>
    <physiologicalReaction direction="left-to-right" evidence="9">
        <dbReference type="Rhea" id="RHEA:31576"/>
    </physiologicalReaction>
</comment>